<dbReference type="PaxDb" id="4113-PGSC0003DMT400096716"/>
<dbReference type="OMA" id="VECERNY"/>
<evidence type="ECO:0000313" key="3">
    <source>
        <dbReference type="EnsemblPlants" id="PGSC0003DMT400096716"/>
    </source>
</evidence>
<dbReference type="PANTHER" id="PTHR33180">
    <property type="entry name" value="PHOTOSYSTEM II CP43 REACTION CENTER PROTEIN"/>
    <property type="match status" value="1"/>
</dbReference>
<dbReference type="InParanoid" id="M1DZ31"/>
<name>M1DZ31_SOLTU</name>
<feature type="domain" description="Putative plant transposon protein" evidence="2">
    <location>
        <begin position="36"/>
        <end position="226"/>
    </location>
</feature>
<protein>
    <recommendedName>
        <fullName evidence="2">Putative plant transposon protein domain-containing protein</fullName>
    </recommendedName>
</protein>
<evidence type="ECO:0000259" key="2">
    <source>
        <dbReference type="Pfam" id="PF20167"/>
    </source>
</evidence>
<dbReference type="AlphaFoldDB" id="M1DZ31"/>
<keyword evidence="4" id="KW-1185">Reference proteome</keyword>
<proteinExistence type="predicted"/>
<dbReference type="Gramene" id="PGSC0003DMT400096716">
    <property type="protein sequence ID" value="PGSC0003DMT400096716"/>
    <property type="gene ID" value="PGSC0003DMG400046287"/>
</dbReference>
<dbReference type="Proteomes" id="UP000011115">
    <property type="component" value="Unassembled WGS sequence"/>
</dbReference>
<organism evidence="3 4">
    <name type="scientific">Solanum tuberosum</name>
    <name type="common">Potato</name>
    <dbReference type="NCBI Taxonomy" id="4113"/>
    <lineage>
        <taxon>Eukaryota</taxon>
        <taxon>Viridiplantae</taxon>
        <taxon>Streptophyta</taxon>
        <taxon>Embryophyta</taxon>
        <taxon>Tracheophyta</taxon>
        <taxon>Spermatophyta</taxon>
        <taxon>Magnoliopsida</taxon>
        <taxon>eudicotyledons</taxon>
        <taxon>Gunneridae</taxon>
        <taxon>Pentapetalae</taxon>
        <taxon>asterids</taxon>
        <taxon>lamiids</taxon>
        <taxon>Solanales</taxon>
        <taxon>Solanaceae</taxon>
        <taxon>Solanoideae</taxon>
        <taxon>Solaneae</taxon>
        <taxon>Solanum</taxon>
    </lineage>
</organism>
<accession>M1DZ31</accession>
<dbReference type="InterPro" id="IPR046796">
    <property type="entry name" value="Transposase_32_dom"/>
</dbReference>
<feature type="region of interest" description="Disordered" evidence="1">
    <location>
        <begin position="257"/>
        <end position="303"/>
    </location>
</feature>
<evidence type="ECO:0000313" key="4">
    <source>
        <dbReference type="Proteomes" id="UP000011115"/>
    </source>
</evidence>
<evidence type="ECO:0000256" key="1">
    <source>
        <dbReference type="SAM" id="MobiDB-lite"/>
    </source>
</evidence>
<dbReference type="PANTHER" id="PTHR33180:SF31">
    <property type="entry name" value="POLYPROTEIN PROTEIN"/>
    <property type="match status" value="1"/>
</dbReference>
<dbReference type="HOGENOM" id="CLU_029307_12_0_1"/>
<dbReference type="GO" id="GO:0009523">
    <property type="term" value="C:photosystem II"/>
    <property type="evidence" value="ECO:0000318"/>
    <property type="project" value="GO_Central"/>
</dbReference>
<dbReference type="Pfam" id="PF20167">
    <property type="entry name" value="Transposase_32"/>
    <property type="match status" value="1"/>
</dbReference>
<reference evidence="3" key="2">
    <citation type="submission" date="2015-06" db="UniProtKB">
        <authorList>
            <consortium name="EnsemblPlants"/>
        </authorList>
    </citation>
    <scope>IDENTIFICATION</scope>
    <source>
        <strain evidence="3">DM1-3 516 R44</strain>
    </source>
</reference>
<sequence length="303" mass="34233">MNRLKSERLRTIIEEKRLSTDRVNDRYPEILSCLKSHKFQIFTKPRVPYILSWVREFYNAYSALIPQGKKPTTKFKPVDYVVVRGKRVQCDFTAINAVLECTTRLEDDCQYKIRTKMVENMKKWLTLLISDDTPKWLEVGAAIEKKDLNVAARYWFSFISSTIMPSQNESILRHAKASYLACLIAGTRLNLGMIIASEMLMRAKQRHTSLPFPVLIIELCRRARVPRDSKKDVEGIPTSSTDIQRIEVEYLKDQAEKKKTSLADTPLADPSGAGSTSEVTPGTDAQVPSTTPGTDAPTDGATV</sequence>
<dbReference type="EnsemblPlants" id="PGSC0003DMT400096716">
    <property type="protein sequence ID" value="PGSC0003DMT400096716"/>
    <property type="gene ID" value="PGSC0003DMG400046287"/>
</dbReference>
<reference evidence="4" key="1">
    <citation type="journal article" date="2011" name="Nature">
        <title>Genome sequence and analysis of the tuber crop potato.</title>
        <authorList>
            <consortium name="The Potato Genome Sequencing Consortium"/>
        </authorList>
    </citation>
    <scope>NUCLEOTIDE SEQUENCE [LARGE SCALE GENOMIC DNA]</scope>
    <source>
        <strain evidence="4">cv. DM1-3 516 R44</strain>
    </source>
</reference>
<dbReference type="GO" id="GO:0009579">
    <property type="term" value="C:thylakoid"/>
    <property type="evidence" value="ECO:0000318"/>
    <property type="project" value="GO_Central"/>
</dbReference>